<dbReference type="Proteomes" id="UP000702209">
    <property type="component" value="Unassembled WGS sequence"/>
</dbReference>
<dbReference type="RefSeq" id="WP_195131622.1">
    <property type="nucleotide sequence ID" value="NZ_JADLQX010000017.1"/>
</dbReference>
<keyword evidence="4" id="KW-1185">Reference proteome</keyword>
<reference evidence="3 4" key="1">
    <citation type="submission" date="2020-10" db="EMBL/GenBank/DDBJ databases">
        <title>Identification of Nocardia species via Next-generation sequencing and recognition of intraspecies genetic diversity.</title>
        <authorList>
            <person name="Li P."/>
            <person name="Li P."/>
            <person name="Lu B."/>
        </authorList>
    </citation>
    <scope>NUCLEOTIDE SEQUENCE [LARGE SCALE GENOMIC DNA]</scope>
    <source>
        <strain evidence="3 4">BJ06-0157</strain>
    </source>
</reference>
<accession>A0ABS0CUW4</accession>
<dbReference type="EMBL" id="JADLQX010000017">
    <property type="protein sequence ID" value="MBF6300398.1"/>
    <property type="molecule type" value="Genomic_DNA"/>
</dbReference>
<dbReference type="NCBIfam" id="TIGR00369">
    <property type="entry name" value="unchar_dom_1"/>
    <property type="match status" value="1"/>
</dbReference>
<organism evidence="3 4">
    <name type="scientific">Nocardia amamiensis</name>
    <dbReference type="NCBI Taxonomy" id="404578"/>
    <lineage>
        <taxon>Bacteria</taxon>
        <taxon>Bacillati</taxon>
        <taxon>Actinomycetota</taxon>
        <taxon>Actinomycetes</taxon>
        <taxon>Mycobacteriales</taxon>
        <taxon>Nocardiaceae</taxon>
        <taxon>Nocardia</taxon>
    </lineage>
</organism>
<dbReference type="SUPFAM" id="SSF54637">
    <property type="entry name" value="Thioesterase/thiol ester dehydrase-isomerase"/>
    <property type="match status" value="1"/>
</dbReference>
<name>A0ABS0CUW4_9NOCA</name>
<evidence type="ECO:0000256" key="1">
    <source>
        <dbReference type="ARBA" id="ARBA00022801"/>
    </source>
</evidence>
<protein>
    <submittedName>
        <fullName evidence="3">PaaI family thioesterase</fullName>
    </submittedName>
</protein>
<dbReference type="CDD" id="cd03443">
    <property type="entry name" value="PaaI_thioesterase"/>
    <property type="match status" value="1"/>
</dbReference>
<sequence>MTAAHPLHTGTHIFRPSPATATDIRGMTGREILQAALDGRFPAAPLMTALGFRLVQVGDGTVVFEGEPADHLLDPMAGVHGGFVTTLLEAALGAAVLTRLPGGTRSTSVQIGIHVHRSVRTDTRTLRCEGTAIHVGTTTASAEARLVGVEDGDLYAHATATCAILRMI</sequence>
<keyword evidence="1" id="KW-0378">Hydrolase</keyword>
<feature type="domain" description="Thioesterase" evidence="2">
    <location>
        <begin position="79"/>
        <end position="148"/>
    </location>
</feature>
<evidence type="ECO:0000313" key="3">
    <source>
        <dbReference type="EMBL" id="MBF6300398.1"/>
    </source>
</evidence>
<dbReference type="InterPro" id="IPR006683">
    <property type="entry name" value="Thioestr_dom"/>
</dbReference>
<dbReference type="InterPro" id="IPR003736">
    <property type="entry name" value="PAAI_dom"/>
</dbReference>
<dbReference type="Pfam" id="PF03061">
    <property type="entry name" value="4HBT"/>
    <property type="match status" value="1"/>
</dbReference>
<dbReference type="InterPro" id="IPR029069">
    <property type="entry name" value="HotDog_dom_sf"/>
</dbReference>
<evidence type="ECO:0000259" key="2">
    <source>
        <dbReference type="Pfam" id="PF03061"/>
    </source>
</evidence>
<proteinExistence type="predicted"/>
<comment type="caution">
    <text evidence="3">The sequence shown here is derived from an EMBL/GenBank/DDBJ whole genome shotgun (WGS) entry which is preliminary data.</text>
</comment>
<dbReference type="Gene3D" id="3.10.129.10">
    <property type="entry name" value="Hotdog Thioesterase"/>
    <property type="match status" value="1"/>
</dbReference>
<evidence type="ECO:0000313" key="4">
    <source>
        <dbReference type="Proteomes" id="UP000702209"/>
    </source>
</evidence>
<gene>
    <name evidence="3" type="ORF">IU459_23040</name>
</gene>